<dbReference type="AlphaFoldDB" id="A0A7L6N4N8"/>
<dbReference type="InterPro" id="IPR029068">
    <property type="entry name" value="Glyas_Bleomycin-R_OHBP_Dase"/>
</dbReference>
<evidence type="ECO:0000313" key="3">
    <source>
        <dbReference type="Proteomes" id="UP000512167"/>
    </source>
</evidence>
<reference evidence="2 3" key="1">
    <citation type="submission" date="2020-04" db="EMBL/GenBank/DDBJ databases">
        <authorList>
            <person name="Zheng R.K."/>
            <person name="Sun C.M."/>
        </authorList>
    </citation>
    <scope>NUCLEOTIDE SEQUENCE [LARGE SCALE GENOMIC DNA]</scope>
    <source>
        <strain evidence="3">zrk29</strain>
    </source>
</reference>
<dbReference type="KEGG" id="tbk:HF295_04760"/>
<sequence length="280" mass="32892">MLYYYHKDAIHISKIDLLVKDLKISKDFYTNSIGFSVLKENENYISLTVDHETEIIRLHLNEDESYNNQKNNIYHFAILLPSRKDLGKFLHHLISKQIPIDGAADHLVSEAIYLQDPDGIGIEIYSDKDDSQWNYSNQQIEMETLPFDYKGVYYATDEDDIFRSLPIDTIIGHLHLQVDKLKETKEFYNEIIGFNIVNDKINNAVFMSDKNYHHHLAINSWSPQRSRVQRMKSFTITYPNCEKFIETFENLKKANIEFEETNDGILLKDPENTKIYLSIK</sequence>
<feature type="domain" description="VOC" evidence="1">
    <location>
        <begin position="11"/>
        <end position="127"/>
    </location>
</feature>
<dbReference type="EMBL" id="CP051151">
    <property type="protein sequence ID" value="QLY40208.1"/>
    <property type="molecule type" value="Genomic_DNA"/>
</dbReference>
<dbReference type="Pfam" id="PF00903">
    <property type="entry name" value="Glyoxalase"/>
    <property type="match status" value="2"/>
</dbReference>
<dbReference type="SUPFAM" id="SSF54593">
    <property type="entry name" value="Glyoxalase/Bleomycin resistance protein/Dihydroxybiphenyl dioxygenase"/>
    <property type="match status" value="2"/>
</dbReference>
<dbReference type="InterPro" id="IPR004360">
    <property type="entry name" value="Glyas_Fos-R_dOase_dom"/>
</dbReference>
<proteinExistence type="predicted"/>
<evidence type="ECO:0000313" key="2">
    <source>
        <dbReference type="EMBL" id="QLY40208.1"/>
    </source>
</evidence>
<gene>
    <name evidence="2" type="ORF">HF295_04760</name>
</gene>
<keyword evidence="3" id="KW-1185">Reference proteome</keyword>
<protein>
    <submittedName>
        <fullName evidence="2">Glyoxalase</fullName>
    </submittedName>
</protein>
<dbReference type="PANTHER" id="PTHR43279:SF1">
    <property type="entry name" value="CATECHOL-2,3-DIOXYGENASE"/>
    <property type="match status" value="1"/>
</dbReference>
<dbReference type="RefSeq" id="WP_312031036.1">
    <property type="nucleotide sequence ID" value="NZ_CP051151.1"/>
</dbReference>
<dbReference type="Gene3D" id="3.10.180.10">
    <property type="entry name" value="2,3-Dihydroxybiphenyl 1,2-Dioxygenase, domain 1"/>
    <property type="match status" value="2"/>
</dbReference>
<feature type="domain" description="VOC" evidence="1">
    <location>
        <begin position="170"/>
        <end position="280"/>
    </location>
</feature>
<dbReference type="Proteomes" id="UP000512167">
    <property type="component" value="Chromosome"/>
</dbReference>
<accession>A0A7L6N4N8</accession>
<evidence type="ECO:0000259" key="1">
    <source>
        <dbReference type="PROSITE" id="PS51819"/>
    </source>
</evidence>
<dbReference type="PANTHER" id="PTHR43279">
    <property type="entry name" value="CATECHOL-2,3-DIOXYGENASE"/>
    <property type="match status" value="1"/>
</dbReference>
<dbReference type="PROSITE" id="PS51819">
    <property type="entry name" value="VOC"/>
    <property type="match status" value="2"/>
</dbReference>
<dbReference type="InterPro" id="IPR037523">
    <property type="entry name" value="VOC_core"/>
</dbReference>
<name>A0A7L6N4N8_9MOLU</name>
<organism evidence="2 3">
    <name type="scientific">Hujiaoplasma nucleasis</name>
    <dbReference type="NCBI Taxonomy" id="2725268"/>
    <lineage>
        <taxon>Bacteria</taxon>
        <taxon>Bacillati</taxon>
        <taxon>Mycoplasmatota</taxon>
        <taxon>Mollicutes</taxon>
        <taxon>Candidatus Izemoplasmatales</taxon>
        <taxon>Hujiaoplasmataceae</taxon>
        <taxon>Hujiaoplasma</taxon>
    </lineage>
</organism>